<dbReference type="PANTHER" id="PTHR46268:SF6">
    <property type="entry name" value="UNIVERSAL STRESS PROTEIN UP12"/>
    <property type="match status" value="1"/>
</dbReference>
<dbReference type="InterPro" id="IPR014729">
    <property type="entry name" value="Rossmann-like_a/b/a_fold"/>
</dbReference>
<reference evidence="3" key="1">
    <citation type="submission" date="2021-06" db="EMBL/GenBank/DDBJ databases">
        <title>New haloarchaea isolates fom saline soil.</title>
        <authorList>
            <person name="Duran-Viseras A."/>
            <person name="Sanchez-Porro C.S."/>
            <person name="Ventosa A."/>
        </authorList>
    </citation>
    <scope>NUCLEOTIDE SEQUENCE</scope>
    <source>
        <strain evidence="3">JCM 18369</strain>
    </source>
</reference>
<dbReference type="CDD" id="cd00293">
    <property type="entry name" value="USP-like"/>
    <property type="match status" value="1"/>
</dbReference>
<evidence type="ECO:0000313" key="3">
    <source>
        <dbReference type="EMBL" id="MBV0902189.1"/>
    </source>
</evidence>
<protein>
    <submittedName>
        <fullName evidence="3">Universal stress protein</fullName>
    </submittedName>
</protein>
<comment type="caution">
    <text evidence="3">The sequence shown here is derived from an EMBL/GenBank/DDBJ whole genome shotgun (WGS) entry which is preliminary data.</text>
</comment>
<dbReference type="InterPro" id="IPR006016">
    <property type="entry name" value="UspA"/>
</dbReference>
<evidence type="ECO:0000256" key="1">
    <source>
        <dbReference type="ARBA" id="ARBA00008791"/>
    </source>
</evidence>
<dbReference type="InterPro" id="IPR006015">
    <property type="entry name" value="Universal_stress_UspA"/>
</dbReference>
<keyword evidence="4" id="KW-1185">Reference proteome</keyword>
<accession>A0AA41G2C9</accession>
<comment type="similarity">
    <text evidence="1">Belongs to the universal stress protein A family.</text>
</comment>
<dbReference type="Pfam" id="PF00582">
    <property type="entry name" value="Usp"/>
    <property type="match status" value="1"/>
</dbReference>
<evidence type="ECO:0000259" key="2">
    <source>
        <dbReference type="Pfam" id="PF00582"/>
    </source>
</evidence>
<dbReference type="Proteomes" id="UP001166304">
    <property type="component" value="Unassembled WGS sequence"/>
</dbReference>
<feature type="domain" description="UspA" evidence="2">
    <location>
        <begin position="1"/>
        <end position="142"/>
    </location>
</feature>
<dbReference type="RefSeq" id="WP_162413627.1">
    <property type="nucleotide sequence ID" value="NZ_JAHQXE010000003.1"/>
</dbReference>
<dbReference type="SUPFAM" id="SSF52402">
    <property type="entry name" value="Adenine nucleotide alpha hydrolases-like"/>
    <property type="match status" value="1"/>
</dbReference>
<evidence type="ECO:0000313" key="4">
    <source>
        <dbReference type="Proteomes" id="UP001166304"/>
    </source>
</evidence>
<dbReference type="AlphaFoldDB" id="A0AA41G2C9"/>
<dbReference type="Gene3D" id="3.40.50.620">
    <property type="entry name" value="HUPs"/>
    <property type="match status" value="1"/>
</dbReference>
<sequence>MYDAVLLPTDGSAGSELAADHAIDLAERHDAALHALYVLETSHAIDQLEDFEETSIFDRLEDAGTQAVEEIEARAADADITVVESSVERGVAHEEIVDYVAAEDIDVVVMATAGRTGTSRELIGSVTETVVRASPVPVLAVKTDE</sequence>
<dbReference type="EMBL" id="JAHQXE010000003">
    <property type="protein sequence ID" value="MBV0902189.1"/>
    <property type="molecule type" value="Genomic_DNA"/>
</dbReference>
<proteinExistence type="inferred from homology"/>
<name>A0AA41G2C9_9EURY</name>
<dbReference type="PRINTS" id="PR01438">
    <property type="entry name" value="UNVRSLSTRESS"/>
</dbReference>
<dbReference type="PANTHER" id="PTHR46268">
    <property type="entry name" value="STRESS RESPONSE PROTEIN NHAX"/>
    <property type="match status" value="1"/>
</dbReference>
<organism evidence="3 4">
    <name type="scientific">Haloarcula salina</name>
    <dbReference type="NCBI Taxonomy" id="1429914"/>
    <lineage>
        <taxon>Archaea</taxon>
        <taxon>Methanobacteriati</taxon>
        <taxon>Methanobacteriota</taxon>
        <taxon>Stenosarchaea group</taxon>
        <taxon>Halobacteria</taxon>
        <taxon>Halobacteriales</taxon>
        <taxon>Haloarculaceae</taxon>
        <taxon>Haloarcula</taxon>
    </lineage>
</organism>
<gene>
    <name evidence="3" type="ORF">KTS37_10360</name>
</gene>